<comment type="caution">
    <text evidence="2">The sequence shown here is derived from an EMBL/GenBank/DDBJ whole genome shotgun (WGS) entry which is preliminary data.</text>
</comment>
<dbReference type="InterPro" id="IPR029052">
    <property type="entry name" value="Metallo-depent_PP-like"/>
</dbReference>
<dbReference type="InterPro" id="IPR050126">
    <property type="entry name" value="Ap4A_hydrolase"/>
</dbReference>
<keyword evidence="3" id="KW-1185">Reference proteome</keyword>
<dbReference type="PANTHER" id="PTHR42850:SF4">
    <property type="entry name" value="ZINC-DEPENDENT ENDOPOLYPHOSPHATASE"/>
    <property type="match status" value="1"/>
</dbReference>
<evidence type="ECO:0000259" key="1">
    <source>
        <dbReference type="Pfam" id="PF00149"/>
    </source>
</evidence>
<dbReference type="PANTHER" id="PTHR42850">
    <property type="entry name" value="METALLOPHOSPHOESTERASE"/>
    <property type="match status" value="1"/>
</dbReference>
<dbReference type="Pfam" id="PF00149">
    <property type="entry name" value="Metallophos"/>
    <property type="match status" value="1"/>
</dbReference>
<feature type="domain" description="Calcineurin-like phosphoesterase" evidence="1">
    <location>
        <begin position="5"/>
        <end position="152"/>
    </location>
</feature>
<dbReference type="Gene3D" id="3.60.21.10">
    <property type="match status" value="1"/>
</dbReference>
<name>A0ABV0KTZ2_9CYAN</name>
<dbReference type="EMBL" id="JAMPLM010000044">
    <property type="protein sequence ID" value="MEP1061785.1"/>
    <property type="molecule type" value="Genomic_DNA"/>
</dbReference>
<dbReference type="SUPFAM" id="SSF56300">
    <property type="entry name" value="Metallo-dependent phosphatases"/>
    <property type="match status" value="1"/>
</dbReference>
<accession>A0ABV0KTZ2</accession>
<evidence type="ECO:0000313" key="3">
    <source>
        <dbReference type="Proteomes" id="UP001476950"/>
    </source>
</evidence>
<reference evidence="2 3" key="1">
    <citation type="submission" date="2022-04" db="EMBL/GenBank/DDBJ databases">
        <title>Positive selection, recombination, and allopatry shape intraspecific diversity of widespread and dominant cyanobacteria.</title>
        <authorList>
            <person name="Wei J."/>
            <person name="Shu W."/>
            <person name="Hu C."/>
        </authorList>
    </citation>
    <scope>NUCLEOTIDE SEQUENCE [LARGE SCALE GENOMIC DNA]</scope>
    <source>
        <strain evidence="2 3">AS-A4</strain>
    </source>
</reference>
<proteinExistence type="predicted"/>
<dbReference type="RefSeq" id="WP_190448004.1">
    <property type="nucleotide sequence ID" value="NZ_JAMPLM010000044.1"/>
</dbReference>
<protein>
    <submittedName>
        <fullName evidence="2">Serine/threonine protein phosphatase</fullName>
    </submittedName>
</protein>
<organism evidence="2 3">
    <name type="scientific">Stenomitos frigidus AS-A4</name>
    <dbReference type="NCBI Taxonomy" id="2933935"/>
    <lineage>
        <taxon>Bacteria</taxon>
        <taxon>Bacillati</taxon>
        <taxon>Cyanobacteriota</taxon>
        <taxon>Cyanophyceae</taxon>
        <taxon>Leptolyngbyales</taxon>
        <taxon>Leptolyngbyaceae</taxon>
        <taxon>Stenomitos</taxon>
    </lineage>
</organism>
<dbReference type="Proteomes" id="UP001476950">
    <property type="component" value="Unassembled WGS sequence"/>
</dbReference>
<dbReference type="InterPro" id="IPR004843">
    <property type="entry name" value="Calcineurin-like_PHP"/>
</dbReference>
<evidence type="ECO:0000313" key="2">
    <source>
        <dbReference type="EMBL" id="MEP1061785.1"/>
    </source>
</evidence>
<dbReference type="CDD" id="cd00144">
    <property type="entry name" value="MPP_PPP_family"/>
    <property type="match status" value="1"/>
</dbReference>
<sequence length="242" mass="26421">MAGIIIGDVHGHFEGLMSLLTLAASPADKLYFLGDLIDRGPQSKQVIDFVKDGGHACLLGNHEAMALGALLGDANSYLNWLRNGGTQTLKEYGGIAEGLDAFTANLDWLQSLPLYLDLGDLLLVHAGLMPGLPLEEQTAEECCWIRDEFLSSKKPLFLGEKTIIVGHTITFLLKTENGSQVPVGNLAQGPNWYDLETGVYHSKSGWLTALNWETQTVYQVNVLTDEARVRRLVDSATPVRLS</sequence>
<gene>
    <name evidence="2" type="ORF">NDI38_25775</name>
</gene>